<dbReference type="PANTHER" id="PTHR11839">
    <property type="entry name" value="UDP/ADP-SUGAR PYROPHOSPHATASE"/>
    <property type="match status" value="1"/>
</dbReference>
<dbReference type="InterPro" id="IPR015797">
    <property type="entry name" value="NUDIX_hydrolase-like_dom_sf"/>
</dbReference>
<accession>A0A381Z9H2</accession>
<keyword evidence="1" id="KW-0378">Hydrolase</keyword>
<dbReference type="GO" id="GO:0006753">
    <property type="term" value="P:nucleoside phosphate metabolic process"/>
    <property type="evidence" value="ECO:0007669"/>
    <property type="project" value="TreeGrafter"/>
</dbReference>
<evidence type="ECO:0000256" key="1">
    <source>
        <dbReference type="ARBA" id="ARBA00022801"/>
    </source>
</evidence>
<name>A0A381Z9H2_9ZZZZ</name>
<dbReference type="EMBL" id="UINC01020463">
    <property type="protein sequence ID" value="SVA85908.1"/>
    <property type="molecule type" value="Genomic_DNA"/>
</dbReference>
<organism evidence="3">
    <name type="scientific">marine metagenome</name>
    <dbReference type="NCBI Taxonomy" id="408172"/>
    <lineage>
        <taxon>unclassified sequences</taxon>
        <taxon>metagenomes</taxon>
        <taxon>ecological metagenomes</taxon>
    </lineage>
</organism>
<sequence length="158" mass="18667">MKEEYKKLPLRSGVGIIVLNKENKVFVAKRIDNPKNFWQMPQGGINKNEDFFTAALRELKEETSIVSVKLIKEIDDKFTYILPDHLIGIIWKGKFKGQIQKWFIMRFVGNESEINIKTKHPEFLDWKWIDLKDLTKIAVNFKLEVYKQVKSEVLKILN</sequence>
<evidence type="ECO:0000259" key="2">
    <source>
        <dbReference type="PROSITE" id="PS51462"/>
    </source>
</evidence>
<dbReference type="GO" id="GO:0019693">
    <property type="term" value="P:ribose phosphate metabolic process"/>
    <property type="evidence" value="ECO:0007669"/>
    <property type="project" value="TreeGrafter"/>
</dbReference>
<dbReference type="PROSITE" id="PS51462">
    <property type="entry name" value="NUDIX"/>
    <property type="match status" value="1"/>
</dbReference>
<dbReference type="PANTHER" id="PTHR11839:SF22">
    <property type="entry name" value="NUDIX HYDROLASE 26, CHLOROPLASTIC"/>
    <property type="match status" value="1"/>
</dbReference>
<feature type="domain" description="Nudix hydrolase" evidence="2">
    <location>
        <begin position="9"/>
        <end position="151"/>
    </location>
</feature>
<dbReference type="Gene3D" id="3.90.79.10">
    <property type="entry name" value="Nucleoside Triphosphate Pyrophosphohydrolase"/>
    <property type="match status" value="1"/>
</dbReference>
<reference evidence="3" key="1">
    <citation type="submission" date="2018-05" db="EMBL/GenBank/DDBJ databases">
        <authorList>
            <person name="Lanie J.A."/>
            <person name="Ng W.-L."/>
            <person name="Kazmierczak K.M."/>
            <person name="Andrzejewski T.M."/>
            <person name="Davidsen T.M."/>
            <person name="Wayne K.J."/>
            <person name="Tettelin H."/>
            <person name="Glass J.I."/>
            <person name="Rusch D."/>
            <person name="Podicherti R."/>
            <person name="Tsui H.-C.T."/>
            <person name="Winkler M.E."/>
        </authorList>
    </citation>
    <scope>NUCLEOTIDE SEQUENCE</scope>
</reference>
<dbReference type="HAMAP" id="MF_00298">
    <property type="entry name" value="Nudix_RppH"/>
    <property type="match status" value="1"/>
</dbReference>
<protein>
    <recommendedName>
        <fullName evidence="2">Nudix hydrolase domain-containing protein</fullName>
    </recommendedName>
</protein>
<gene>
    <name evidence="3" type="ORF">METZ01_LOCUS138762</name>
</gene>
<dbReference type="InterPro" id="IPR022927">
    <property type="entry name" value="RppH"/>
</dbReference>
<dbReference type="AlphaFoldDB" id="A0A381Z9H2"/>
<dbReference type="NCBIfam" id="NF001938">
    <property type="entry name" value="PRK00714.1-5"/>
    <property type="match status" value="1"/>
</dbReference>
<dbReference type="InterPro" id="IPR000086">
    <property type="entry name" value="NUDIX_hydrolase_dom"/>
</dbReference>
<dbReference type="GO" id="GO:0008893">
    <property type="term" value="F:guanosine-3',5'-bis(diphosphate) 3'-diphosphatase activity"/>
    <property type="evidence" value="ECO:0007669"/>
    <property type="project" value="TreeGrafter"/>
</dbReference>
<dbReference type="GO" id="GO:0034432">
    <property type="term" value="F:bis(5'-adenosyl)-pentaphosphatase activity"/>
    <property type="evidence" value="ECO:0007669"/>
    <property type="project" value="TreeGrafter"/>
</dbReference>
<proteinExistence type="inferred from homology"/>
<evidence type="ECO:0000313" key="3">
    <source>
        <dbReference type="EMBL" id="SVA85908.1"/>
    </source>
</evidence>
<dbReference type="SUPFAM" id="SSF55811">
    <property type="entry name" value="Nudix"/>
    <property type="match status" value="1"/>
</dbReference>
<dbReference type="Pfam" id="PF00293">
    <property type="entry name" value="NUDIX"/>
    <property type="match status" value="1"/>
</dbReference>
<dbReference type="CDD" id="cd03671">
    <property type="entry name" value="NUDIX_Ap4A_hydrolase_plant_like"/>
    <property type="match status" value="1"/>
</dbReference>